<dbReference type="SUPFAM" id="SSF52151">
    <property type="entry name" value="FabD/lysophospholipase-like"/>
    <property type="match status" value="1"/>
</dbReference>
<dbReference type="Proteomes" id="UP001652642">
    <property type="component" value="Chromosome 6"/>
</dbReference>
<gene>
    <name evidence="2" type="primary">LOC140708231</name>
</gene>
<evidence type="ECO:0000313" key="2">
    <source>
        <dbReference type="RefSeq" id="XP_072859705.1"/>
    </source>
</evidence>
<proteinExistence type="predicted"/>
<dbReference type="PANTHER" id="PTHR10728">
    <property type="entry name" value="CYTOSOLIC PHOSPHOLIPASE A2"/>
    <property type="match status" value="1"/>
</dbReference>
<dbReference type="PANTHER" id="PTHR10728:SF39">
    <property type="entry name" value="CYTOSOLIC PHOSPHOLIPASE A2 GAMMA"/>
    <property type="match status" value="1"/>
</dbReference>
<accession>A0ABM5GPZ2</accession>
<dbReference type="GeneID" id="140708231"/>
<dbReference type="InterPro" id="IPR016035">
    <property type="entry name" value="Acyl_Trfase/lysoPLipase"/>
</dbReference>
<dbReference type="RefSeq" id="XP_072859705.1">
    <property type="nucleotide sequence ID" value="XM_073003604.1"/>
</dbReference>
<reference evidence="2" key="1">
    <citation type="submission" date="2025-08" db="UniProtKB">
        <authorList>
            <consortium name="RefSeq"/>
        </authorList>
    </citation>
    <scope>IDENTIFICATION</scope>
</reference>
<name>A0ABM5GPZ2_9SAUR</name>
<protein>
    <submittedName>
        <fullName evidence="2">Cytosolic phospholipase A2 zeta-like</fullName>
    </submittedName>
</protein>
<evidence type="ECO:0000313" key="1">
    <source>
        <dbReference type="Proteomes" id="UP001652642"/>
    </source>
</evidence>
<keyword evidence="1" id="KW-1185">Reference proteome</keyword>
<organism evidence="1 2">
    <name type="scientific">Pogona vitticeps</name>
    <name type="common">central bearded dragon</name>
    <dbReference type="NCBI Taxonomy" id="103695"/>
    <lineage>
        <taxon>Eukaryota</taxon>
        <taxon>Metazoa</taxon>
        <taxon>Chordata</taxon>
        <taxon>Craniata</taxon>
        <taxon>Vertebrata</taxon>
        <taxon>Euteleostomi</taxon>
        <taxon>Lepidosauria</taxon>
        <taxon>Squamata</taxon>
        <taxon>Bifurcata</taxon>
        <taxon>Unidentata</taxon>
        <taxon>Episquamata</taxon>
        <taxon>Toxicofera</taxon>
        <taxon>Iguania</taxon>
        <taxon>Acrodonta</taxon>
        <taxon>Agamidae</taxon>
        <taxon>Amphibolurinae</taxon>
        <taxon>Pogona</taxon>
    </lineage>
</organism>
<sequence>MDNRIANGEALDLNKRDIIRISRDISDKEKAIIRTRQIKVHSCLQKLGANFPMSNVPNIAVLGSGGSLRAMIALQGVLGELQKQGLLDAVMYLCECQALHGYQEVRLFSQKRLELYMLNECKRMTYICSTNNHAGTDQVILYKYLQRLIP</sequence>
<dbReference type="Gene3D" id="3.40.1090.10">
    <property type="entry name" value="Cytosolic phospholipase A2 catalytic domain"/>
    <property type="match status" value="1"/>
</dbReference>